<name>A0ACA9SFD4_9GLOM</name>
<accession>A0ACA9SFD4</accession>
<feature type="non-terminal residue" evidence="1">
    <location>
        <position position="1"/>
    </location>
</feature>
<evidence type="ECO:0000313" key="2">
    <source>
        <dbReference type="Proteomes" id="UP000789920"/>
    </source>
</evidence>
<dbReference type="EMBL" id="CAJVQC010119712">
    <property type="protein sequence ID" value="CAG8838152.1"/>
    <property type="molecule type" value="Genomic_DNA"/>
</dbReference>
<keyword evidence="2" id="KW-1185">Reference proteome</keyword>
<evidence type="ECO:0000313" key="1">
    <source>
        <dbReference type="EMBL" id="CAG8838152.1"/>
    </source>
</evidence>
<dbReference type="Proteomes" id="UP000789920">
    <property type="component" value="Unassembled WGS sequence"/>
</dbReference>
<reference evidence="1" key="1">
    <citation type="submission" date="2021-06" db="EMBL/GenBank/DDBJ databases">
        <authorList>
            <person name="Kallberg Y."/>
            <person name="Tangrot J."/>
            <person name="Rosling A."/>
        </authorList>
    </citation>
    <scope>NUCLEOTIDE SEQUENCE</scope>
    <source>
        <strain evidence="1">MA461A</strain>
    </source>
</reference>
<comment type="caution">
    <text evidence="1">The sequence shown here is derived from an EMBL/GenBank/DDBJ whole genome shotgun (WGS) entry which is preliminary data.</text>
</comment>
<sequence>VDSEHSKPEIKTYWKNVIHEQKKTIASENEEESVEETVIQEDILHSIAETTNTFGNV</sequence>
<feature type="non-terminal residue" evidence="1">
    <location>
        <position position="57"/>
    </location>
</feature>
<protein>
    <submittedName>
        <fullName evidence="1">3565_t:CDS:1</fullName>
    </submittedName>
</protein>
<gene>
    <name evidence="1" type="ORF">RPERSI_LOCUS30566</name>
</gene>
<proteinExistence type="predicted"/>
<organism evidence="1 2">
    <name type="scientific">Racocetra persica</name>
    <dbReference type="NCBI Taxonomy" id="160502"/>
    <lineage>
        <taxon>Eukaryota</taxon>
        <taxon>Fungi</taxon>
        <taxon>Fungi incertae sedis</taxon>
        <taxon>Mucoromycota</taxon>
        <taxon>Glomeromycotina</taxon>
        <taxon>Glomeromycetes</taxon>
        <taxon>Diversisporales</taxon>
        <taxon>Gigasporaceae</taxon>
        <taxon>Racocetra</taxon>
    </lineage>
</organism>